<evidence type="ECO:0000256" key="3">
    <source>
        <dbReference type="ARBA" id="ARBA00022833"/>
    </source>
</evidence>
<gene>
    <name evidence="7" type="ORF">PGLA1383_LOCUS49936</name>
</gene>
<dbReference type="GO" id="GO:0005080">
    <property type="term" value="F:protein kinase C binding"/>
    <property type="evidence" value="ECO:0007669"/>
    <property type="project" value="TreeGrafter"/>
</dbReference>
<dbReference type="InterPro" id="IPR043145">
    <property type="entry name" value="Znf_ZZ_sf"/>
</dbReference>
<dbReference type="InterPro" id="IPR000433">
    <property type="entry name" value="Znf_ZZ"/>
</dbReference>
<feature type="compositionally biased region" description="Polar residues" evidence="5">
    <location>
        <begin position="770"/>
        <end position="779"/>
    </location>
</feature>
<name>A0A813H9E9_POLGL</name>
<feature type="region of interest" description="Disordered" evidence="5">
    <location>
        <begin position="93"/>
        <end position="117"/>
    </location>
</feature>
<accession>A0A813H9E9</accession>
<dbReference type="SUPFAM" id="SSF57850">
    <property type="entry name" value="RING/U-box"/>
    <property type="match status" value="2"/>
</dbReference>
<feature type="compositionally biased region" description="Basic residues" evidence="5">
    <location>
        <begin position="50"/>
        <end position="64"/>
    </location>
</feature>
<organism evidence="7 8">
    <name type="scientific">Polarella glacialis</name>
    <name type="common">Dinoflagellate</name>
    <dbReference type="NCBI Taxonomy" id="89957"/>
    <lineage>
        <taxon>Eukaryota</taxon>
        <taxon>Sar</taxon>
        <taxon>Alveolata</taxon>
        <taxon>Dinophyceae</taxon>
        <taxon>Suessiales</taxon>
        <taxon>Suessiaceae</taxon>
        <taxon>Polarella</taxon>
    </lineage>
</organism>
<keyword evidence="1" id="KW-0479">Metal-binding</keyword>
<evidence type="ECO:0000259" key="6">
    <source>
        <dbReference type="PROSITE" id="PS50135"/>
    </source>
</evidence>
<feature type="region of interest" description="Disordered" evidence="5">
    <location>
        <begin position="479"/>
        <end position="500"/>
    </location>
</feature>
<dbReference type="CDD" id="cd02338">
    <property type="entry name" value="ZZ_PCMF_like"/>
    <property type="match status" value="1"/>
</dbReference>
<dbReference type="Gene3D" id="3.30.60.90">
    <property type="match status" value="2"/>
</dbReference>
<feature type="domain" description="ZZ-type" evidence="6">
    <location>
        <begin position="271"/>
        <end position="325"/>
    </location>
</feature>
<dbReference type="GO" id="GO:0000423">
    <property type="term" value="P:mitophagy"/>
    <property type="evidence" value="ECO:0007669"/>
    <property type="project" value="TreeGrafter"/>
</dbReference>
<evidence type="ECO:0000313" key="8">
    <source>
        <dbReference type="Proteomes" id="UP000654075"/>
    </source>
</evidence>
<dbReference type="Proteomes" id="UP000654075">
    <property type="component" value="Unassembled WGS sequence"/>
</dbReference>
<protein>
    <recommendedName>
        <fullName evidence="6">ZZ-type domain-containing protein</fullName>
    </recommendedName>
</protein>
<dbReference type="GO" id="GO:0007032">
    <property type="term" value="P:endosome organization"/>
    <property type="evidence" value="ECO:0007669"/>
    <property type="project" value="TreeGrafter"/>
</dbReference>
<feature type="non-terminal residue" evidence="7">
    <location>
        <position position="1"/>
    </location>
</feature>
<reference evidence="7" key="1">
    <citation type="submission" date="2021-02" db="EMBL/GenBank/DDBJ databases">
        <authorList>
            <person name="Dougan E. K."/>
            <person name="Rhodes N."/>
            <person name="Thang M."/>
            <person name="Chan C."/>
        </authorList>
    </citation>
    <scope>NUCLEOTIDE SEQUENCE</scope>
</reference>
<feature type="compositionally biased region" description="Low complexity" evidence="5">
    <location>
        <begin position="840"/>
        <end position="851"/>
    </location>
</feature>
<dbReference type="AlphaFoldDB" id="A0A813H9E9"/>
<feature type="region of interest" description="Disordered" evidence="5">
    <location>
        <begin position="1"/>
        <end position="43"/>
    </location>
</feature>
<dbReference type="GO" id="GO:0008270">
    <property type="term" value="F:zinc ion binding"/>
    <property type="evidence" value="ECO:0007669"/>
    <property type="project" value="UniProtKB-KW"/>
</dbReference>
<dbReference type="PANTHER" id="PTHR15090:SF0">
    <property type="entry name" value="SEQUESTOSOME-1"/>
    <property type="match status" value="1"/>
</dbReference>
<proteinExistence type="predicted"/>
<dbReference type="InterPro" id="IPR052260">
    <property type="entry name" value="Autophagy_Rcpt_SigReg"/>
</dbReference>
<keyword evidence="8" id="KW-1185">Reference proteome</keyword>
<dbReference type="GO" id="GO:0035973">
    <property type="term" value="P:aggrephagy"/>
    <property type="evidence" value="ECO:0007669"/>
    <property type="project" value="TreeGrafter"/>
</dbReference>
<keyword evidence="3" id="KW-0862">Zinc</keyword>
<comment type="caution">
    <text evidence="7">The sequence shown here is derived from an EMBL/GenBank/DDBJ whole genome shotgun (WGS) entry which is preliminary data.</text>
</comment>
<evidence type="ECO:0000313" key="7">
    <source>
        <dbReference type="EMBL" id="CAE8634285.1"/>
    </source>
</evidence>
<keyword evidence="2 4" id="KW-0863">Zinc-finger</keyword>
<evidence type="ECO:0000256" key="1">
    <source>
        <dbReference type="ARBA" id="ARBA00022723"/>
    </source>
</evidence>
<evidence type="ECO:0000256" key="4">
    <source>
        <dbReference type="PROSITE-ProRule" id="PRU00228"/>
    </source>
</evidence>
<feature type="region of interest" description="Disordered" evidence="5">
    <location>
        <begin position="833"/>
        <end position="860"/>
    </location>
</feature>
<feature type="non-terminal residue" evidence="7">
    <location>
        <position position="876"/>
    </location>
</feature>
<feature type="region of interest" description="Disordered" evidence="5">
    <location>
        <begin position="381"/>
        <end position="404"/>
    </location>
</feature>
<sequence length="876" mass="93732">AVPVPTPASTTTSSVTVVHHAPAEPTPTPQSQEGTGGDAQWEHCPQYHHGRHHRYGRHHHHGHQHQHDAEHAAHHWDPAQHWQHWGQHWGQNWGHSHPAHHEQGNHHGGCQADDKQDGMPGKMISLLSMLRASGAVSAPAVAGFLAQLLPMAVTHVANDVPQAGRCLLGMKSVLQAILKLVGCTKGLEHTEADLLALLSPQTEAGATTEDEAAGVALLQLLTALDVLPLEEQVSFFEVLYGSLEAELGEILGKLASCRQAAPQAAEGDMVHRSITCDGCGMSPLRGLRYKCKTCPDYDLCGECHAKRVAVHGAEHEFECIQKDRNTCWWKNMHQGPGADVAAAVQKAMAMAMGPTFLGKGCKGKGKGKGGKGKWREFWGKGCPGSSENMETTPDPTAPAPDKEQPRACATPGCSFQATWHPTHCCMACAAHGADAHGPKCERQAIKLSEPAGCTEPEPHHWDPAQHWQHWGQHWGHNWGHSHPAHHEQGNHHGGCQADDKQDGMPGKMISLLSMLRASGAVSAPAVAGFLAQLLPMAVTHVANDVPQAGRCLLGMKSVLQAILKLVGYTKGLEHTEADLLALLSPQTEAGATTEDEAAGVALLQLLTALDVLPLEEQVSFFEALYGSLEAELGEILGKLASCRQAAPKAAEGDMVHRSITCDGCGMSPLRGLRYKCKTCPDYDLCGECHTKRVAVHGAEHEFECVQKDRNTCWWKNMHQGPGADVAAAVQKAMAMAMGPTFLGKGCKGKGKGKGGKGKWREFWGKGCPGSSENMETTPDPTAPAPNKEQPRACATPGCSFQATWHPTHCCKACAAHGADAHGPKCERQAIKLPEPAGSTEPEAFEVPEAAPQKSQEPAGEVRRMVFPVALGNGKDL</sequence>
<dbReference type="GO" id="GO:0016235">
    <property type="term" value="C:aggresome"/>
    <property type="evidence" value="ECO:0007669"/>
    <property type="project" value="TreeGrafter"/>
</dbReference>
<dbReference type="PROSITE" id="PS50135">
    <property type="entry name" value="ZF_ZZ_2"/>
    <property type="match status" value="2"/>
</dbReference>
<dbReference type="CDD" id="cd02249">
    <property type="entry name" value="ZZ"/>
    <property type="match status" value="1"/>
</dbReference>
<dbReference type="SMART" id="SM00291">
    <property type="entry name" value="ZnF_ZZ"/>
    <property type="match status" value="2"/>
</dbReference>
<dbReference type="EMBL" id="CAJNNV010030953">
    <property type="protein sequence ID" value="CAE8634285.1"/>
    <property type="molecule type" value="Genomic_DNA"/>
</dbReference>
<feature type="region of interest" description="Disordered" evidence="5">
    <location>
        <begin position="50"/>
        <end position="69"/>
    </location>
</feature>
<dbReference type="PANTHER" id="PTHR15090">
    <property type="entry name" value="SEQUESTOSOME 1-RELATED"/>
    <property type="match status" value="1"/>
</dbReference>
<dbReference type="OrthoDB" id="661148at2759"/>
<dbReference type="PROSITE" id="PS01357">
    <property type="entry name" value="ZF_ZZ_1"/>
    <property type="match status" value="2"/>
</dbReference>
<dbReference type="Pfam" id="PF00569">
    <property type="entry name" value="ZZ"/>
    <property type="match status" value="2"/>
</dbReference>
<evidence type="ECO:0000256" key="2">
    <source>
        <dbReference type="ARBA" id="ARBA00022771"/>
    </source>
</evidence>
<feature type="compositionally biased region" description="Low complexity" evidence="5">
    <location>
        <begin position="7"/>
        <end position="20"/>
    </location>
</feature>
<dbReference type="GO" id="GO:0044753">
    <property type="term" value="C:amphisome"/>
    <property type="evidence" value="ECO:0007669"/>
    <property type="project" value="TreeGrafter"/>
</dbReference>
<feature type="region of interest" description="Disordered" evidence="5">
    <location>
        <begin position="765"/>
        <end position="788"/>
    </location>
</feature>
<evidence type="ECO:0000256" key="5">
    <source>
        <dbReference type="SAM" id="MobiDB-lite"/>
    </source>
</evidence>
<feature type="domain" description="ZZ-type" evidence="6">
    <location>
        <begin position="656"/>
        <end position="710"/>
    </location>
</feature>
<dbReference type="GO" id="GO:0070530">
    <property type="term" value="F:K63-linked polyubiquitin modification-dependent protein binding"/>
    <property type="evidence" value="ECO:0007669"/>
    <property type="project" value="TreeGrafter"/>
</dbReference>